<dbReference type="KEGG" id="cph:Cpha266_0673"/>
<evidence type="ECO:0000313" key="3">
    <source>
        <dbReference type="Proteomes" id="UP000008701"/>
    </source>
</evidence>
<dbReference type="InterPro" id="IPR017853">
    <property type="entry name" value="GH"/>
</dbReference>
<accession>A1BEA1</accession>
<dbReference type="PANTHER" id="PTHR47786">
    <property type="entry name" value="ALPHA-1,4-GLUCAN:MALTOSE-1-PHOSPHATE MALTOSYLTRANSFERASE"/>
    <property type="match status" value="1"/>
</dbReference>
<dbReference type="Proteomes" id="UP000008701">
    <property type="component" value="Chromosome"/>
</dbReference>
<sequence>MNCSVFSEGVAIFRTELQHPSYQLLMFPLVFEINTRIWLQKLSDQHQKNITLATVPDTEFTFFSECGFDIVWLMGVWTPSRYSKAIATAHPGLRSSFLSYHDPLDPDTIVSSPYAIPSYTVHDKLGGKDELLAFREKLNALGILLMLDFVPNHLALDNDWLPNHPEYFIPVSKDEQSQDPESCFEYAAGKYLAHGKDPYFPSWTDTLQLNYANPATREMMRENLLMISSLCDGVRCDVAMLILKEIFNTTWSNLSGHMEDEFWLEAIAAVKNRFPDFIFLAEAYWNKEWDLQQLGFDFTYDMPFYDHLTHAPVNVEKLMGHMQAQWEYQQHLCRFIENHDEPRAAEKIGLNNAVAALVLLTAPGMHLIHENQMDGYKKKIPVQLNRQEPEAGDAELHLLYRRLFQLQKKAVFREGNIEWLHLNIIRAAHCFGYHRYRNEEHAFILANFSATGISIAFSHPFLLNKNNNNLTILCTSCRDKTPEILLDGETMHIRLAPHEGVVVTC</sequence>
<dbReference type="SMART" id="SM00642">
    <property type="entry name" value="Aamy"/>
    <property type="match status" value="1"/>
</dbReference>
<gene>
    <name evidence="2" type="ordered locus">Cpha266_0673</name>
</gene>
<dbReference type="Gene3D" id="3.20.20.80">
    <property type="entry name" value="Glycosidases"/>
    <property type="match status" value="1"/>
</dbReference>
<reference evidence="2 3" key="1">
    <citation type="submission" date="2006-12" db="EMBL/GenBank/DDBJ databases">
        <title>Complete sequence of Chlorobium phaeobacteroides DSM 266.</title>
        <authorList>
            <consortium name="US DOE Joint Genome Institute"/>
            <person name="Copeland A."/>
            <person name="Lucas S."/>
            <person name="Lapidus A."/>
            <person name="Barry K."/>
            <person name="Detter J.C."/>
            <person name="Glavina del Rio T."/>
            <person name="Hammon N."/>
            <person name="Israni S."/>
            <person name="Pitluck S."/>
            <person name="Goltsman E."/>
            <person name="Schmutz J."/>
            <person name="Larimer F."/>
            <person name="Land M."/>
            <person name="Hauser L."/>
            <person name="Mikhailova N."/>
            <person name="Li T."/>
            <person name="Overmann J."/>
            <person name="Bryant D.A."/>
            <person name="Richardson P."/>
        </authorList>
    </citation>
    <scope>NUCLEOTIDE SEQUENCE [LARGE SCALE GENOMIC DNA]</scope>
    <source>
        <strain evidence="2 3">DSM 266</strain>
    </source>
</reference>
<evidence type="ECO:0000259" key="1">
    <source>
        <dbReference type="SMART" id="SM00642"/>
    </source>
</evidence>
<name>A1BEA1_CHLPD</name>
<dbReference type="eggNOG" id="COG0366">
    <property type="taxonomic scope" value="Bacteria"/>
</dbReference>
<dbReference type="PANTHER" id="PTHR47786:SF2">
    <property type="entry name" value="GLYCOSYL HYDROLASE FAMILY 13 CATALYTIC DOMAIN-CONTAINING PROTEIN"/>
    <property type="match status" value="1"/>
</dbReference>
<dbReference type="STRING" id="290317.Cpha266_0673"/>
<keyword evidence="3" id="KW-1185">Reference proteome</keyword>
<evidence type="ECO:0000313" key="2">
    <source>
        <dbReference type="EMBL" id="ABL64728.1"/>
    </source>
</evidence>
<dbReference type="CDD" id="cd11347">
    <property type="entry name" value="AmyAc_1"/>
    <property type="match status" value="1"/>
</dbReference>
<dbReference type="InterPro" id="IPR006047">
    <property type="entry name" value="GH13_cat_dom"/>
</dbReference>
<dbReference type="GO" id="GO:0005975">
    <property type="term" value="P:carbohydrate metabolic process"/>
    <property type="evidence" value="ECO:0007669"/>
    <property type="project" value="InterPro"/>
</dbReference>
<proteinExistence type="predicted"/>
<organism evidence="2 3">
    <name type="scientific">Chlorobium phaeobacteroides (strain DSM 266 / SMG 266 / 2430)</name>
    <dbReference type="NCBI Taxonomy" id="290317"/>
    <lineage>
        <taxon>Bacteria</taxon>
        <taxon>Pseudomonadati</taxon>
        <taxon>Chlorobiota</taxon>
        <taxon>Chlorobiia</taxon>
        <taxon>Chlorobiales</taxon>
        <taxon>Chlorobiaceae</taxon>
        <taxon>Chlorobium/Pelodictyon group</taxon>
        <taxon>Chlorobium</taxon>
    </lineage>
</organism>
<protein>
    <submittedName>
        <fullName evidence="2">Alpha amylase, catalytic region</fullName>
    </submittedName>
</protein>
<dbReference type="SUPFAM" id="SSF51445">
    <property type="entry name" value="(Trans)glycosidases"/>
    <property type="match status" value="1"/>
</dbReference>
<dbReference type="CAZy" id="GH13">
    <property type="family name" value="Glycoside Hydrolase Family 13"/>
</dbReference>
<dbReference type="HOGENOM" id="CLU_043801_0_0_10"/>
<feature type="domain" description="Glycosyl hydrolase family 13 catalytic" evidence="1">
    <location>
        <begin position="25"/>
        <end position="407"/>
    </location>
</feature>
<dbReference type="Pfam" id="PF00128">
    <property type="entry name" value="Alpha-amylase"/>
    <property type="match status" value="1"/>
</dbReference>
<dbReference type="AlphaFoldDB" id="A1BEA1"/>
<dbReference type="EMBL" id="CP000492">
    <property type="protein sequence ID" value="ABL64728.1"/>
    <property type="molecule type" value="Genomic_DNA"/>
</dbReference>